<evidence type="ECO:0000259" key="10">
    <source>
        <dbReference type="Pfam" id="PF04290"/>
    </source>
</evidence>
<accession>A0A369THH1</accession>
<feature type="transmembrane region" description="Helical" evidence="9">
    <location>
        <begin position="114"/>
        <end position="136"/>
    </location>
</feature>
<keyword evidence="12" id="KW-1185">Reference proteome</keyword>
<gene>
    <name evidence="11" type="ORF">DRB17_09020</name>
</gene>
<keyword evidence="5 9" id="KW-0812">Transmembrane</keyword>
<feature type="transmembrane region" description="Helical" evidence="9">
    <location>
        <begin position="162"/>
        <end position="180"/>
    </location>
</feature>
<comment type="caution">
    <text evidence="11">The sequence shown here is derived from an EMBL/GenBank/DDBJ whole genome shotgun (WGS) entry which is preliminary data.</text>
</comment>
<protein>
    <recommendedName>
        <fullName evidence="9">TRAP transporter small permease protein</fullName>
    </recommendedName>
</protein>
<evidence type="ECO:0000256" key="1">
    <source>
        <dbReference type="ARBA" id="ARBA00004429"/>
    </source>
</evidence>
<feature type="transmembrane region" description="Helical" evidence="9">
    <location>
        <begin position="36"/>
        <end position="57"/>
    </location>
</feature>
<dbReference type="Pfam" id="PF04290">
    <property type="entry name" value="DctQ"/>
    <property type="match status" value="1"/>
</dbReference>
<keyword evidence="2 9" id="KW-0813">Transport</keyword>
<evidence type="ECO:0000256" key="6">
    <source>
        <dbReference type="ARBA" id="ARBA00022989"/>
    </source>
</evidence>
<dbReference type="GO" id="GO:0015740">
    <property type="term" value="P:C4-dicarboxylate transport"/>
    <property type="evidence" value="ECO:0007669"/>
    <property type="project" value="TreeGrafter"/>
</dbReference>
<dbReference type="GO" id="GO:0005886">
    <property type="term" value="C:plasma membrane"/>
    <property type="evidence" value="ECO:0007669"/>
    <property type="project" value="UniProtKB-SubCell"/>
</dbReference>
<dbReference type="AlphaFoldDB" id="A0A369THH1"/>
<dbReference type="PANTHER" id="PTHR35011">
    <property type="entry name" value="2,3-DIKETO-L-GULONATE TRAP TRANSPORTER SMALL PERMEASE PROTEIN YIAM"/>
    <property type="match status" value="1"/>
</dbReference>
<comment type="subcellular location">
    <subcellularLocation>
        <location evidence="1 9">Cell inner membrane</location>
        <topology evidence="1 9">Multi-pass membrane protein</topology>
    </subcellularLocation>
</comment>
<dbReference type="PANTHER" id="PTHR35011:SF10">
    <property type="entry name" value="TRAP TRANSPORTER SMALL PERMEASE PROTEIN"/>
    <property type="match status" value="1"/>
</dbReference>
<dbReference type="Proteomes" id="UP000253941">
    <property type="component" value="Unassembled WGS sequence"/>
</dbReference>
<keyword evidence="4 9" id="KW-0997">Cell inner membrane</keyword>
<evidence type="ECO:0000256" key="4">
    <source>
        <dbReference type="ARBA" id="ARBA00022519"/>
    </source>
</evidence>
<dbReference type="InterPro" id="IPR055348">
    <property type="entry name" value="DctQ"/>
</dbReference>
<evidence type="ECO:0000256" key="8">
    <source>
        <dbReference type="ARBA" id="ARBA00038436"/>
    </source>
</evidence>
<name>A0A369THH1_9PROT</name>
<evidence type="ECO:0000313" key="12">
    <source>
        <dbReference type="Proteomes" id="UP000253941"/>
    </source>
</evidence>
<evidence type="ECO:0000313" key="11">
    <source>
        <dbReference type="EMBL" id="RDD62356.1"/>
    </source>
</evidence>
<feature type="transmembrane region" description="Helical" evidence="9">
    <location>
        <begin position="77"/>
        <end position="93"/>
    </location>
</feature>
<evidence type="ECO:0000256" key="2">
    <source>
        <dbReference type="ARBA" id="ARBA00022448"/>
    </source>
</evidence>
<sequence>MRLRCPVQRDGIQEPSRHIEGGGIRMHLLERSTERLAKALTFVAAVCIVAMMLQVMLDVTLRYAFAAPIPGTAEIVSAYYMIGVVFLPLAMVQRERGHVMIELFTMWMRPRSKALMDAAVLVVCAAALVIFTYSGIEKAIAMTARDEIRVGLIDVTVWPSRWFVPFGCGAMAIVMVLQAIHELLFGLGLDGGHQEAKHTEDAEQV</sequence>
<dbReference type="InterPro" id="IPR007387">
    <property type="entry name" value="TRAP_DctQ"/>
</dbReference>
<keyword evidence="3" id="KW-1003">Cell membrane</keyword>
<comment type="similarity">
    <text evidence="8 9">Belongs to the TRAP transporter small permease family.</text>
</comment>
<evidence type="ECO:0000256" key="5">
    <source>
        <dbReference type="ARBA" id="ARBA00022692"/>
    </source>
</evidence>
<proteinExistence type="inferred from homology"/>
<evidence type="ECO:0000256" key="3">
    <source>
        <dbReference type="ARBA" id="ARBA00022475"/>
    </source>
</evidence>
<evidence type="ECO:0000256" key="7">
    <source>
        <dbReference type="ARBA" id="ARBA00023136"/>
    </source>
</evidence>
<dbReference type="GO" id="GO:0022857">
    <property type="term" value="F:transmembrane transporter activity"/>
    <property type="evidence" value="ECO:0007669"/>
    <property type="project" value="UniProtKB-UniRule"/>
</dbReference>
<comment type="subunit">
    <text evidence="9">The complex comprises the extracytoplasmic solute receptor protein and the two transmembrane proteins.</text>
</comment>
<organism evidence="11 12">
    <name type="scientific">Ferruginivarius sediminum</name>
    <dbReference type="NCBI Taxonomy" id="2661937"/>
    <lineage>
        <taxon>Bacteria</taxon>
        <taxon>Pseudomonadati</taxon>
        <taxon>Pseudomonadota</taxon>
        <taxon>Alphaproteobacteria</taxon>
        <taxon>Rhodospirillales</taxon>
        <taxon>Rhodospirillaceae</taxon>
        <taxon>Ferruginivarius</taxon>
    </lineage>
</organism>
<comment type="function">
    <text evidence="9">Part of the tripartite ATP-independent periplasmic (TRAP) transport system.</text>
</comment>
<reference evidence="11 12" key="1">
    <citation type="submission" date="2018-07" db="EMBL/GenBank/DDBJ databases">
        <title>Venubactetium sediminum gen. nov., sp. nov., isolated from a marine solar saltern.</title>
        <authorList>
            <person name="Wang S."/>
        </authorList>
    </citation>
    <scope>NUCLEOTIDE SEQUENCE [LARGE SCALE GENOMIC DNA]</scope>
    <source>
        <strain evidence="11 12">WD2A32</strain>
    </source>
</reference>
<keyword evidence="7 9" id="KW-0472">Membrane</keyword>
<feature type="domain" description="Tripartite ATP-independent periplasmic transporters DctQ component" evidence="10">
    <location>
        <begin position="51"/>
        <end position="182"/>
    </location>
</feature>
<dbReference type="EMBL" id="QPMH01000006">
    <property type="protein sequence ID" value="RDD62356.1"/>
    <property type="molecule type" value="Genomic_DNA"/>
</dbReference>
<evidence type="ECO:0000256" key="9">
    <source>
        <dbReference type="RuleBase" id="RU369079"/>
    </source>
</evidence>
<keyword evidence="6 9" id="KW-1133">Transmembrane helix</keyword>